<dbReference type="Proteomes" id="UP000287519">
    <property type="component" value="Unassembled WGS sequence"/>
</dbReference>
<keyword evidence="3" id="KW-1185">Reference proteome</keyword>
<feature type="region of interest" description="Disordered" evidence="1">
    <location>
        <begin position="1"/>
        <end position="22"/>
    </location>
</feature>
<comment type="caution">
    <text evidence="2">The sequence shown here is derived from an EMBL/GenBank/DDBJ whole genome shotgun (WGS) entry which is preliminary data.</text>
</comment>
<dbReference type="EMBL" id="BHYM01000017">
    <property type="protein sequence ID" value="GCE38155.1"/>
    <property type="molecule type" value="Genomic_DNA"/>
</dbReference>
<name>A0A402C3E0_RHOWR</name>
<gene>
    <name evidence="2" type="ORF">Rhow_001194</name>
</gene>
<dbReference type="AlphaFoldDB" id="A0A402C3E0"/>
<evidence type="ECO:0000313" key="3">
    <source>
        <dbReference type="Proteomes" id="UP000287519"/>
    </source>
</evidence>
<evidence type="ECO:0000256" key="1">
    <source>
        <dbReference type="SAM" id="MobiDB-lite"/>
    </source>
</evidence>
<reference evidence="2 3" key="1">
    <citation type="submission" date="2018-11" db="EMBL/GenBank/DDBJ databases">
        <title>Microbial catabolism of amino acid.</title>
        <authorList>
            <person name="Hibi M."/>
            <person name="Ogawa J."/>
        </authorList>
    </citation>
    <scope>NUCLEOTIDE SEQUENCE [LARGE SCALE GENOMIC DNA]</scope>
    <source>
        <strain evidence="2 3">C31-06</strain>
    </source>
</reference>
<organism evidence="2 3">
    <name type="scientific">Rhodococcus wratislaviensis</name>
    <name type="common">Tsukamurella wratislaviensis</name>
    <dbReference type="NCBI Taxonomy" id="44752"/>
    <lineage>
        <taxon>Bacteria</taxon>
        <taxon>Bacillati</taxon>
        <taxon>Actinomycetota</taxon>
        <taxon>Actinomycetes</taxon>
        <taxon>Mycobacteriales</taxon>
        <taxon>Nocardiaceae</taxon>
        <taxon>Rhodococcus</taxon>
    </lineage>
</organism>
<accession>A0A402C3E0</accession>
<evidence type="ECO:0000313" key="2">
    <source>
        <dbReference type="EMBL" id="GCE38155.1"/>
    </source>
</evidence>
<protein>
    <submittedName>
        <fullName evidence="2">Uncharacterized protein</fullName>
    </submittedName>
</protein>
<sequence length="43" mass="4968">MTTERDSPTPANGRVKPTVLRPSDARAFGWRFDRHPPEKADFR</sequence>
<proteinExistence type="predicted"/>